<feature type="region of interest" description="Disordered" evidence="1">
    <location>
        <begin position="70"/>
        <end position="161"/>
    </location>
</feature>
<dbReference type="EMBL" id="BLAD01000038">
    <property type="protein sequence ID" value="GER98976.1"/>
    <property type="molecule type" value="Genomic_DNA"/>
</dbReference>
<dbReference type="AlphaFoldDB" id="A0A5M3VQB3"/>
<dbReference type="Proteomes" id="UP000334990">
    <property type="component" value="Unassembled WGS sequence"/>
</dbReference>
<feature type="region of interest" description="Disordered" evidence="1">
    <location>
        <begin position="1"/>
        <end position="35"/>
    </location>
</feature>
<comment type="caution">
    <text evidence="2">The sequence shown here is derived from an EMBL/GenBank/DDBJ whole genome shotgun (WGS) entry which is preliminary data.</text>
</comment>
<name>A0A5M3VQB3_9ACTN</name>
<protein>
    <submittedName>
        <fullName evidence="2">Uncharacterized protein</fullName>
    </submittedName>
</protein>
<feature type="compositionally biased region" description="Basic and acidic residues" evidence="1">
    <location>
        <begin position="20"/>
        <end position="29"/>
    </location>
</feature>
<organism evidence="2 3">
    <name type="scientific">Acrocarpospora corrugata</name>
    <dbReference type="NCBI Taxonomy" id="35763"/>
    <lineage>
        <taxon>Bacteria</taxon>
        <taxon>Bacillati</taxon>
        <taxon>Actinomycetota</taxon>
        <taxon>Actinomycetes</taxon>
        <taxon>Streptosporangiales</taxon>
        <taxon>Streptosporangiaceae</taxon>
        <taxon>Acrocarpospora</taxon>
    </lineage>
</organism>
<keyword evidence="3" id="KW-1185">Reference proteome</keyword>
<gene>
    <name evidence="2" type="ORF">Acor_10400</name>
</gene>
<accession>A0A5M3VQB3</accession>
<sequence length="161" mass="17255">MPDTGRAQHVAEARAAGEVTVRRLREGPRGHAATDQLAHGEVVRVALLLLGLGQPAQVLEREPFVVEAAGGVPRTRVQSQRAPQVGRDDPGQLRGDSTLQRERGVRPPGQVGHRLPDVPHRRSSHAVSMGAGPEPHPPSIEGCRPPAALSHAWANKPKDRD</sequence>
<evidence type="ECO:0000313" key="2">
    <source>
        <dbReference type="EMBL" id="GER98976.1"/>
    </source>
</evidence>
<reference evidence="2 3" key="1">
    <citation type="submission" date="2019-10" db="EMBL/GenBank/DDBJ databases">
        <title>Whole genome shotgun sequence of Acrocarpospora corrugata NBRC 13972.</title>
        <authorList>
            <person name="Ichikawa N."/>
            <person name="Kimura A."/>
            <person name="Kitahashi Y."/>
            <person name="Komaki H."/>
            <person name="Oguchi A."/>
        </authorList>
    </citation>
    <scope>NUCLEOTIDE SEQUENCE [LARGE SCALE GENOMIC DNA]</scope>
    <source>
        <strain evidence="2 3">NBRC 13972</strain>
    </source>
</reference>
<evidence type="ECO:0000256" key="1">
    <source>
        <dbReference type="SAM" id="MobiDB-lite"/>
    </source>
</evidence>
<evidence type="ECO:0000313" key="3">
    <source>
        <dbReference type="Proteomes" id="UP000334990"/>
    </source>
</evidence>
<proteinExistence type="predicted"/>